<proteinExistence type="predicted"/>
<evidence type="ECO:0000256" key="1">
    <source>
        <dbReference type="SAM" id="SignalP"/>
    </source>
</evidence>
<organism evidence="2 3">
    <name type="scientific">Mycolicibacterium gadium</name>
    <name type="common">Mycobacterium gadium</name>
    <dbReference type="NCBI Taxonomy" id="1794"/>
    <lineage>
        <taxon>Bacteria</taxon>
        <taxon>Bacillati</taxon>
        <taxon>Actinomycetota</taxon>
        <taxon>Actinomycetes</taxon>
        <taxon>Mycobacteriales</taxon>
        <taxon>Mycobacteriaceae</taxon>
        <taxon>Mycolicibacterium</taxon>
    </lineage>
</organism>
<protein>
    <recommendedName>
        <fullName evidence="4">Nuclease</fullName>
    </recommendedName>
</protein>
<feature type="signal peptide" evidence="1">
    <location>
        <begin position="1"/>
        <end position="28"/>
    </location>
</feature>
<dbReference type="AlphaFoldDB" id="A0A7I7WFP7"/>
<evidence type="ECO:0000313" key="3">
    <source>
        <dbReference type="Proteomes" id="UP000466187"/>
    </source>
</evidence>
<sequence length="70" mass="7610">MKLIRRLAPALGLLALVVQGMPVIVATAEPVVTTAEVLRVVDGDTIDVRDDVRGRLRIRVLGIFPVKYAC</sequence>
<dbReference type="Proteomes" id="UP000466187">
    <property type="component" value="Chromosome"/>
</dbReference>
<dbReference type="EMBL" id="AP022608">
    <property type="protein sequence ID" value="BBZ15900.1"/>
    <property type="molecule type" value="Genomic_DNA"/>
</dbReference>
<feature type="chain" id="PRO_5029572385" description="Nuclease" evidence="1">
    <location>
        <begin position="29"/>
        <end position="70"/>
    </location>
</feature>
<evidence type="ECO:0008006" key="4">
    <source>
        <dbReference type="Google" id="ProtNLM"/>
    </source>
</evidence>
<keyword evidence="1" id="KW-0732">Signal</keyword>
<evidence type="ECO:0000313" key="2">
    <source>
        <dbReference type="EMBL" id="BBZ15900.1"/>
    </source>
</evidence>
<dbReference type="KEGG" id="mgad:MGAD_02350"/>
<accession>A0A7I7WFP7</accession>
<name>A0A7I7WFP7_MYCGU</name>
<gene>
    <name evidence="2" type="ORF">MGAD_02350</name>
</gene>
<reference evidence="2 3" key="1">
    <citation type="journal article" date="2019" name="Emerg. Microbes Infect.">
        <title>Comprehensive subspecies identification of 175 nontuberculous mycobacteria species based on 7547 genomic profiles.</title>
        <authorList>
            <person name="Matsumoto Y."/>
            <person name="Kinjo T."/>
            <person name="Motooka D."/>
            <person name="Nabeya D."/>
            <person name="Jung N."/>
            <person name="Uechi K."/>
            <person name="Horii T."/>
            <person name="Iida T."/>
            <person name="Fujita J."/>
            <person name="Nakamura S."/>
        </authorList>
    </citation>
    <scope>NUCLEOTIDE SEQUENCE [LARGE SCALE GENOMIC DNA]</scope>
    <source>
        <strain evidence="2 3">JCM 12688</strain>
    </source>
</reference>